<name>A0A9X3S4U6_9ACTN</name>
<dbReference type="PANTHER" id="PTHR32507">
    <property type="entry name" value="NA(+)/H(+) ANTIPORTER 1"/>
    <property type="match status" value="1"/>
</dbReference>
<keyword evidence="2" id="KW-0813">Transport</keyword>
<keyword evidence="5 9" id="KW-1133">Transmembrane helix</keyword>
<evidence type="ECO:0000256" key="4">
    <source>
        <dbReference type="ARBA" id="ARBA00022692"/>
    </source>
</evidence>
<feature type="transmembrane region" description="Helical" evidence="9">
    <location>
        <begin position="366"/>
        <end position="389"/>
    </location>
</feature>
<comment type="subcellular location">
    <subcellularLocation>
        <location evidence="1">Cell membrane</location>
        <topology evidence="1">Multi-pass membrane protein</topology>
    </subcellularLocation>
</comment>
<feature type="domain" description="Cation/H+ exchanger transmembrane" evidence="10">
    <location>
        <begin position="10"/>
        <end position="390"/>
    </location>
</feature>
<evidence type="ECO:0000256" key="5">
    <source>
        <dbReference type="ARBA" id="ARBA00022989"/>
    </source>
</evidence>
<feature type="transmembrane region" description="Helical" evidence="9">
    <location>
        <begin position="119"/>
        <end position="138"/>
    </location>
</feature>
<evidence type="ECO:0000313" key="11">
    <source>
        <dbReference type="EMBL" id="MDA0167055.1"/>
    </source>
</evidence>
<feature type="transmembrane region" description="Helical" evidence="9">
    <location>
        <begin position="193"/>
        <end position="214"/>
    </location>
</feature>
<feature type="transmembrane region" description="Helical" evidence="9">
    <location>
        <begin position="234"/>
        <end position="258"/>
    </location>
</feature>
<sequence>MTWALAIVALTLLAVAAVSRRLTGTPVTPAIVFVAVGLLVGPEVLGGIDLESSSATVRALAEATLALVLFCDASRIDLGQLRREIRVPERLLGIGLPLTIALGTLAALAIFDQLTVEEAVILAVVLAPTDAALGQAVVTEPRIPGRIRQGLNVESGLNDGICVPLLFAAVAVADVESEISEGRSAGTLLLEEIGYGVIGGVVGGLVVAAIIIHAGRRELIADAWRQVIPASGAALAYGTASALGGSGFIAAFVAGMTFRLVLGRDPGHTNELSEQLGNVLNGVTFVLFGAILLGPALGELSWELALYAVLSLTLVRMLPVAIAMLGTKARTPTLGFLGWFGPRGLASIVFAVIVVEESNLPHEHLIVLAIYLTVGLSVFAHGLTAAPLANRYARWYEQHPRDQAPPMESAPTDVTRARGPAPQGADPTDSAARRYPPNRISRR</sequence>
<evidence type="ECO:0000256" key="3">
    <source>
        <dbReference type="ARBA" id="ARBA00022449"/>
    </source>
</evidence>
<evidence type="ECO:0000256" key="2">
    <source>
        <dbReference type="ARBA" id="ARBA00022448"/>
    </source>
</evidence>
<feature type="transmembrane region" description="Helical" evidence="9">
    <location>
        <begin position="304"/>
        <end position="327"/>
    </location>
</feature>
<dbReference type="AlphaFoldDB" id="A0A9X3S4U6"/>
<feature type="transmembrane region" description="Helical" evidence="9">
    <location>
        <begin position="334"/>
        <end position="354"/>
    </location>
</feature>
<evidence type="ECO:0000256" key="7">
    <source>
        <dbReference type="ARBA" id="ARBA00023136"/>
    </source>
</evidence>
<dbReference type="InterPro" id="IPR006153">
    <property type="entry name" value="Cation/H_exchanger_TM"/>
</dbReference>
<dbReference type="Proteomes" id="UP001149140">
    <property type="component" value="Unassembled WGS sequence"/>
</dbReference>
<keyword evidence="4 9" id="KW-0812">Transmembrane</keyword>
<feature type="transmembrane region" description="Helical" evidence="9">
    <location>
        <begin position="30"/>
        <end position="48"/>
    </location>
</feature>
<dbReference type="Pfam" id="PF00999">
    <property type="entry name" value="Na_H_Exchanger"/>
    <property type="match status" value="1"/>
</dbReference>
<keyword evidence="6" id="KW-0406">Ion transport</keyword>
<feature type="region of interest" description="Disordered" evidence="8">
    <location>
        <begin position="400"/>
        <end position="443"/>
    </location>
</feature>
<dbReference type="PANTHER" id="PTHR32507:SF8">
    <property type="entry name" value="CNH1P"/>
    <property type="match status" value="1"/>
</dbReference>
<keyword evidence="3" id="KW-0050">Antiport</keyword>
<feature type="transmembrane region" description="Helical" evidence="9">
    <location>
        <begin position="91"/>
        <end position="113"/>
    </location>
</feature>
<comment type="caution">
    <text evidence="11">The sequence shown here is derived from an EMBL/GenBank/DDBJ whole genome shotgun (WGS) entry which is preliminary data.</text>
</comment>
<proteinExistence type="predicted"/>
<dbReference type="GO" id="GO:0005886">
    <property type="term" value="C:plasma membrane"/>
    <property type="evidence" value="ECO:0007669"/>
    <property type="project" value="UniProtKB-SubCell"/>
</dbReference>
<gene>
    <name evidence="11" type="ORF">OM076_42735</name>
</gene>
<evidence type="ECO:0000256" key="1">
    <source>
        <dbReference type="ARBA" id="ARBA00004651"/>
    </source>
</evidence>
<evidence type="ECO:0000259" key="10">
    <source>
        <dbReference type="Pfam" id="PF00999"/>
    </source>
</evidence>
<accession>A0A9X3S4U6</accession>
<keyword evidence="12" id="KW-1185">Reference proteome</keyword>
<dbReference type="RefSeq" id="WP_270046307.1">
    <property type="nucleotide sequence ID" value="NZ_JAPDOD010000086.1"/>
</dbReference>
<dbReference type="EMBL" id="JAPDOD010000086">
    <property type="protein sequence ID" value="MDA0167055.1"/>
    <property type="molecule type" value="Genomic_DNA"/>
</dbReference>
<dbReference type="GO" id="GO:1902600">
    <property type="term" value="P:proton transmembrane transport"/>
    <property type="evidence" value="ECO:0007669"/>
    <property type="project" value="InterPro"/>
</dbReference>
<organism evidence="11 12">
    <name type="scientific">Solirubrobacter ginsenosidimutans</name>
    <dbReference type="NCBI Taxonomy" id="490573"/>
    <lineage>
        <taxon>Bacteria</taxon>
        <taxon>Bacillati</taxon>
        <taxon>Actinomycetota</taxon>
        <taxon>Thermoleophilia</taxon>
        <taxon>Solirubrobacterales</taxon>
        <taxon>Solirubrobacteraceae</taxon>
        <taxon>Solirubrobacter</taxon>
    </lineage>
</organism>
<feature type="transmembrane region" description="Helical" evidence="9">
    <location>
        <begin position="279"/>
        <end position="298"/>
    </location>
</feature>
<dbReference type="GO" id="GO:0015297">
    <property type="term" value="F:antiporter activity"/>
    <property type="evidence" value="ECO:0007669"/>
    <property type="project" value="UniProtKB-KW"/>
</dbReference>
<evidence type="ECO:0000313" key="12">
    <source>
        <dbReference type="Proteomes" id="UP001149140"/>
    </source>
</evidence>
<evidence type="ECO:0000256" key="9">
    <source>
        <dbReference type="SAM" id="Phobius"/>
    </source>
</evidence>
<reference evidence="11" key="1">
    <citation type="submission" date="2022-10" db="EMBL/GenBank/DDBJ databases">
        <title>The WGS of Solirubrobacter ginsenosidimutans DSM 21036.</title>
        <authorList>
            <person name="Jiang Z."/>
        </authorList>
    </citation>
    <scope>NUCLEOTIDE SEQUENCE</scope>
    <source>
        <strain evidence="11">DSM 21036</strain>
    </source>
</reference>
<evidence type="ECO:0000256" key="6">
    <source>
        <dbReference type="ARBA" id="ARBA00023065"/>
    </source>
</evidence>
<protein>
    <submittedName>
        <fullName evidence="11">Sodium:proton antiporter</fullName>
    </submittedName>
</protein>
<evidence type="ECO:0000256" key="8">
    <source>
        <dbReference type="SAM" id="MobiDB-lite"/>
    </source>
</evidence>
<keyword evidence="7 9" id="KW-0472">Membrane</keyword>